<sequence length="225" mass="24464">MSTDVLILVFTLVILVLSFLFLGAYSVFVRSDYSPTCPVNECATNIFNGVKRCPPSGGQINLRGGVEVCNPAFSCRGSTPYALQEDGGTSSSGLCPPGVTCPCFRTPFCPDYVSAFFTVTGASPYENLQGTDAVVYQNTSYVNAARQTVSLAPLALPDDVSFCSFPSSWRDRVYPKECVRGNLFYTTTQVSLFNPERDPLSCLSVPPCDRGVPVFETSTRKRFCL</sequence>
<keyword evidence="2" id="KW-1185">Reference proteome</keyword>
<dbReference type="EMBL" id="LT907979">
    <property type="protein sequence ID" value="SOB74281.1"/>
    <property type="molecule type" value="Genomic_DNA"/>
</dbReference>
<accession>A0A285PXB9</accession>
<evidence type="ECO:0000313" key="1">
    <source>
        <dbReference type="EMBL" id="SOB74281.1"/>
    </source>
</evidence>
<reference evidence="1" key="1">
    <citation type="submission" date="2017-08" db="EMBL/GenBank/DDBJ databases">
        <authorList>
            <person name="de Groot N.N."/>
        </authorList>
    </citation>
    <scope>NUCLEOTIDE SEQUENCE</scope>
</reference>
<dbReference type="Proteomes" id="UP000274850">
    <property type="component" value="Segment"/>
</dbReference>
<evidence type="ECO:0000313" key="2">
    <source>
        <dbReference type="Proteomes" id="UP000274850"/>
    </source>
</evidence>
<proteinExistence type="predicted"/>
<gene>
    <name evidence="1" type="ORF">BQ9231_00398</name>
</gene>
<organism evidence="1">
    <name type="scientific">Cedratvirus lausannensis</name>
    <dbReference type="NCBI Taxonomy" id="2023205"/>
    <lineage>
        <taxon>Viruses</taxon>
        <taxon>Pithoviruses</taxon>
        <taxon>Orthocedratvirinae</taxon>
        <taxon>Alphacedratvirus</taxon>
        <taxon>Alphacedratvirus francolausannense</taxon>
    </lineage>
</organism>
<protein>
    <submittedName>
        <fullName evidence="1">Uncharacterized protein</fullName>
    </submittedName>
</protein>
<name>A0A285PXB9_9VIRU</name>